<feature type="compositionally biased region" description="Low complexity" evidence="1">
    <location>
        <begin position="85"/>
        <end position="96"/>
    </location>
</feature>
<sequence length="96" mass="10167">MQANLTKSVGYVTYSARPALRAQPDVAKHMQTEPFSSLPAPGWTPVPWPLGTCLTSHKAQMAGTAHPKPGLAPLIRGGLGGRGSPVGPVRRMGVWR</sequence>
<evidence type="ECO:0000313" key="3">
    <source>
        <dbReference type="Proteomes" id="UP000606172"/>
    </source>
</evidence>
<dbReference type="EMBL" id="BOOW01000043">
    <property type="protein sequence ID" value="GII96283.1"/>
    <property type="molecule type" value="Genomic_DNA"/>
</dbReference>
<evidence type="ECO:0000313" key="2">
    <source>
        <dbReference type="EMBL" id="GII96283.1"/>
    </source>
</evidence>
<comment type="caution">
    <text evidence="2">The sequence shown here is derived from an EMBL/GenBank/DDBJ whole genome shotgun (WGS) entry which is preliminary data.</text>
</comment>
<organism evidence="2 3">
    <name type="scientific">Sinosporangium siamense</name>
    <dbReference type="NCBI Taxonomy" id="1367973"/>
    <lineage>
        <taxon>Bacteria</taxon>
        <taxon>Bacillati</taxon>
        <taxon>Actinomycetota</taxon>
        <taxon>Actinomycetes</taxon>
        <taxon>Streptosporangiales</taxon>
        <taxon>Streptosporangiaceae</taxon>
        <taxon>Sinosporangium</taxon>
    </lineage>
</organism>
<evidence type="ECO:0000256" key="1">
    <source>
        <dbReference type="SAM" id="MobiDB-lite"/>
    </source>
</evidence>
<proteinExistence type="predicted"/>
<protein>
    <submittedName>
        <fullName evidence="2">Uncharacterized protein</fullName>
    </submittedName>
</protein>
<name>A0A919RM47_9ACTN</name>
<feature type="region of interest" description="Disordered" evidence="1">
    <location>
        <begin position="59"/>
        <end position="96"/>
    </location>
</feature>
<keyword evidence="3" id="KW-1185">Reference proteome</keyword>
<reference evidence="2" key="1">
    <citation type="submission" date="2021-01" db="EMBL/GenBank/DDBJ databases">
        <title>Whole genome shotgun sequence of Sinosporangium siamense NBRC 109515.</title>
        <authorList>
            <person name="Komaki H."/>
            <person name="Tamura T."/>
        </authorList>
    </citation>
    <scope>NUCLEOTIDE SEQUENCE</scope>
    <source>
        <strain evidence="2">NBRC 109515</strain>
    </source>
</reference>
<accession>A0A919RM47</accession>
<dbReference type="AlphaFoldDB" id="A0A919RM47"/>
<dbReference type="Proteomes" id="UP000606172">
    <property type="component" value="Unassembled WGS sequence"/>
</dbReference>
<gene>
    <name evidence="2" type="ORF">Ssi02_65140</name>
</gene>